<dbReference type="PANTHER" id="PTHR30193">
    <property type="entry name" value="ABC TRANSPORTER PERMEASE PROTEIN"/>
    <property type="match status" value="1"/>
</dbReference>
<keyword evidence="6 7" id="KW-0472">Membrane</keyword>
<feature type="transmembrane region" description="Helical" evidence="7">
    <location>
        <begin position="252"/>
        <end position="272"/>
    </location>
</feature>
<feature type="transmembrane region" description="Helical" evidence="7">
    <location>
        <begin position="28"/>
        <end position="47"/>
    </location>
</feature>
<dbReference type="SUPFAM" id="SSF161098">
    <property type="entry name" value="MetI-like"/>
    <property type="match status" value="1"/>
</dbReference>
<keyword evidence="10" id="KW-1185">Reference proteome</keyword>
<dbReference type="Gene3D" id="1.10.3720.10">
    <property type="entry name" value="MetI-like"/>
    <property type="match status" value="1"/>
</dbReference>
<evidence type="ECO:0000256" key="5">
    <source>
        <dbReference type="ARBA" id="ARBA00022989"/>
    </source>
</evidence>
<evidence type="ECO:0000256" key="4">
    <source>
        <dbReference type="ARBA" id="ARBA00022692"/>
    </source>
</evidence>
<evidence type="ECO:0000256" key="1">
    <source>
        <dbReference type="ARBA" id="ARBA00004651"/>
    </source>
</evidence>
<dbReference type="InterPro" id="IPR035906">
    <property type="entry name" value="MetI-like_sf"/>
</dbReference>
<dbReference type="PROSITE" id="PS50928">
    <property type="entry name" value="ABC_TM1"/>
    <property type="match status" value="1"/>
</dbReference>
<feature type="domain" description="ABC transmembrane type-1" evidence="8">
    <location>
        <begin position="87"/>
        <end position="304"/>
    </location>
</feature>
<dbReference type="OrthoDB" id="152280at2"/>
<keyword evidence="2 7" id="KW-0813">Transport</keyword>
<evidence type="ECO:0000256" key="7">
    <source>
        <dbReference type="RuleBase" id="RU363032"/>
    </source>
</evidence>
<dbReference type="Proteomes" id="UP000307943">
    <property type="component" value="Unassembled WGS sequence"/>
</dbReference>
<comment type="caution">
    <text evidence="9">The sequence shown here is derived from an EMBL/GenBank/DDBJ whole genome shotgun (WGS) entry which is preliminary data.</text>
</comment>
<feature type="transmembrane region" description="Helical" evidence="7">
    <location>
        <begin position="284"/>
        <end position="304"/>
    </location>
</feature>
<evidence type="ECO:0000256" key="3">
    <source>
        <dbReference type="ARBA" id="ARBA00022475"/>
    </source>
</evidence>
<evidence type="ECO:0000256" key="2">
    <source>
        <dbReference type="ARBA" id="ARBA00022448"/>
    </source>
</evidence>
<feature type="transmembrane region" description="Helical" evidence="7">
    <location>
        <begin position="125"/>
        <end position="145"/>
    </location>
</feature>
<dbReference type="RefSeq" id="WP_139605867.1">
    <property type="nucleotide sequence ID" value="NZ_VDCQ01000055.1"/>
</dbReference>
<evidence type="ECO:0000259" key="8">
    <source>
        <dbReference type="PROSITE" id="PS50928"/>
    </source>
</evidence>
<dbReference type="EMBL" id="VDCQ01000055">
    <property type="protein sequence ID" value="TNJ62680.1"/>
    <property type="molecule type" value="Genomic_DNA"/>
</dbReference>
<keyword evidence="5 7" id="KW-1133">Transmembrane helix</keyword>
<feature type="transmembrane region" description="Helical" evidence="7">
    <location>
        <begin position="177"/>
        <end position="201"/>
    </location>
</feature>
<gene>
    <name evidence="9" type="ORF">FE784_29575</name>
</gene>
<dbReference type="CDD" id="cd06261">
    <property type="entry name" value="TM_PBP2"/>
    <property type="match status" value="1"/>
</dbReference>
<proteinExistence type="inferred from homology"/>
<accession>A0A5C4T1P3</accession>
<reference evidence="9 10" key="1">
    <citation type="submission" date="2019-05" db="EMBL/GenBank/DDBJ databases">
        <title>We sequenced the genome of Paenibacillus hemerocallicola KCTC 33185 for further insight into its adaptation and study the phylogeny of Paenibacillus.</title>
        <authorList>
            <person name="Narsing Rao M.P."/>
        </authorList>
    </citation>
    <scope>NUCLEOTIDE SEQUENCE [LARGE SCALE GENOMIC DNA]</scope>
    <source>
        <strain evidence="9 10">KCTC 33185</strain>
    </source>
</reference>
<keyword evidence="4 7" id="KW-0812">Transmembrane</keyword>
<dbReference type="GO" id="GO:0005886">
    <property type="term" value="C:plasma membrane"/>
    <property type="evidence" value="ECO:0007669"/>
    <property type="project" value="UniProtKB-SubCell"/>
</dbReference>
<keyword evidence="3" id="KW-1003">Cell membrane</keyword>
<dbReference type="InterPro" id="IPR000515">
    <property type="entry name" value="MetI-like"/>
</dbReference>
<feature type="transmembrane region" description="Helical" evidence="7">
    <location>
        <begin position="91"/>
        <end position="113"/>
    </location>
</feature>
<dbReference type="GO" id="GO:0055085">
    <property type="term" value="P:transmembrane transport"/>
    <property type="evidence" value="ECO:0007669"/>
    <property type="project" value="InterPro"/>
</dbReference>
<comment type="subcellular location">
    <subcellularLocation>
        <location evidence="1 7">Cell membrane</location>
        <topology evidence="1 7">Multi-pass membrane protein</topology>
    </subcellularLocation>
</comment>
<dbReference type="AlphaFoldDB" id="A0A5C4T1P3"/>
<name>A0A5C4T1P3_9BACL</name>
<organism evidence="9 10">
    <name type="scientific">Paenibacillus hemerocallicola</name>
    <dbReference type="NCBI Taxonomy" id="1172614"/>
    <lineage>
        <taxon>Bacteria</taxon>
        <taxon>Bacillati</taxon>
        <taxon>Bacillota</taxon>
        <taxon>Bacilli</taxon>
        <taxon>Bacillales</taxon>
        <taxon>Paenibacillaceae</taxon>
        <taxon>Paenibacillus</taxon>
    </lineage>
</organism>
<evidence type="ECO:0000256" key="6">
    <source>
        <dbReference type="ARBA" id="ARBA00023136"/>
    </source>
</evidence>
<evidence type="ECO:0000313" key="9">
    <source>
        <dbReference type="EMBL" id="TNJ62680.1"/>
    </source>
</evidence>
<evidence type="ECO:0000313" key="10">
    <source>
        <dbReference type="Proteomes" id="UP000307943"/>
    </source>
</evidence>
<protein>
    <submittedName>
        <fullName evidence="9">Sugar ABC transporter permease</fullName>
    </submittedName>
</protein>
<dbReference type="InterPro" id="IPR051393">
    <property type="entry name" value="ABC_transporter_permease"/>
</dbReference>
<feature type="transmembrane region" description="Helical" evidence="7">
    <location>
        <begin position="221"/>
        <end position="243"/>
    </location>
</feature>
<feature type="transmembrane region" description="Helical" evidence="7">
    <location>
        <begin position="151"/>
        <end position="170"/>
    </location>
</feature>
<sequence length="315" mass="35032">MQAIRNETNADRPARTGWLQKANIQKRLFLLIAIAPAFGGYLLFTLYPNLMSVYYSLLNWNGISEAKFVGLDNYATMIRDKYVWRALGHNLFYMITVPVCVILISLLLAYLLTNKGYKGTKLFKVLFFFPNVLSTVVVALLWAFVYDGSFGLLNATLGLFGIDMGGYYWLGDTRTALAAIVPPFVWAGVGLYVVIFMNAMITIPRSLYESAVMEGAGHMTRLFRITIPLISPIIRVSALFLVLGSLKSFDKVLILTNGGPSGSTDVIGLYMFNLAFGSEAHNYGYASAIGMFLFVVLIAAKLLVDKFMPNQAYEY</sequence>
<comment type="similarity">
    <text evidence="7">Belongs to the binding-protein-dependent transport system permease family.</text>
</comment>
<dbReference type="Pfam" id="PF00528">
    <property type="entry name" value="BPD_transp_1"/>
    <property type="match status" value="1"/>
</dbReference>
<dbReference type="PANTHER" id="PTHR30193:SF41">
    <property type="entry name" value="DIACETYLCHITOBIOSE UPTAKE SYSTEM PERMEASE PROTEIN NGCF"/>
    <property type="match status" value="1"/>
</dbReference>